<reference evidence="1 2" key="1">
    <citation type="submission" date="2019-06" db="EMBL/GenBank/DDBJ databases">
        <title>Emergence of pandrug resistant Empedobacter falsenii in China.</title>
        <authorList>
            <person name="Dong N."/>
            <person name="Chen S."/>
            <person name="Zhang R."/>
        </authorList>
    </citation>
    <scope>NUCLEOTIDE SEQUENCE [LARGE SCALE GENOMIC DNA]</scope>
    <source>
        <strain evidence="1 2">1681-1</strain>
    </source>
</reference>
<sequence>MKGNYIDKLKTIQWILFYKINLIKLKYIGDKKIISHNSLYKKKIKIGETNDYIEKYIWSYWNNTDIPSEIINYVESNRKINSNFKYIVVNEINLYEYIPDFPKDINFPSVQHKADLIRLMLLNKFGGIWIDITTILTKSLEWIIEIQQKYKIEYVGYYNPNMMISDNSMPMIENWFMASTKNSLFIQNWLNEFLNALYSQNPRQYYQKDADFEKIRQNINTPFDRTFTMHLSAQKILYSNNAYSYYLINAEDDGLFFNYSSKNRVDYCSSLLIRNFIQLPPVIKITGGDRIKLNDFIRQRIYSKYSIFYKYGIINNRQN</sequence>
<dbReference type="EMBL" id="CP040908">
    <property type="protein sequence ID" value="QLL56903.1"/>
    <property type="molecule type" value="Genomic_DNA"/>
</dbReference>
<keyword evidence="2" id="KW-1185">Reference proteome</keyword>
<dbReference type="SUPFAM" id="SSF53448">
    <property type="entry name" value="Nucleotide-diphospho-sugar transferases"/>
    <property type="match status" value="1"/>
</dbReference>
<proteinExistence type="predicted"/>
<dbReference type="GO" id="GO:0016020">
    <property type="term" value="C:membrane"/>
    <property type="evidence" value="ECO:0007669"/>
    <property type="project" value="GOC"/>
</dbReference>
<dbReference type="KEGG" id="efal:FH779_01835"/>
<gene>
    <name evidence="1" type="ORF">FH779_01835</name>
</gene>
<accession>A0A7H9DP14</accession>
<dbReference type="InterPro" id="IPR051706">
    <property type="entry name" value="Glycosyltransferase_domain"/>
</dbReference>
<evidence type="ECO:0000313" key="2">
    <source>
        <dbReference type="Proteomes" id="UP000510643"/>
    </source>
</evidence>
<dbReference type="Pfam" id="PF05704">
    <property type="entry name" value="Caps_synth"/>
    <property type="match status" value="1"/>
</dbReference>
<dbReference type="GO" id="GO:0051999">
    <property type="term" value="P:mannosyl-inositol phosphorylceramide biosynthetic process"/>
    <property type="evidence" value="ECO:0007669"/>
    <property type="project" value="TreeGrafter"/>
</dbReference>
<dbReference type="RefSeq" id="WP_180905854.1">
    <property type="nucleotide sequence ID" value="NZ_CP040908.1"/>
</dbReference>
<evidence type="ECO:0000313" key="1">
    <source>
        <dbReference type="EMBL" id="QLL56903.1"/>
    </source>
</evidence>
<dbReference type="GeneID" id="78400168"/>
<evidence type="ECO:0008006" key="3">
    <source>
        <dbReference type="Google" id="ProtNLM"/>
    </source>
</evidence>
<dbReference type="PANTHER" id="PTHR32385">
    <property type="entry name" value="MANNOSYL PHOSPHORYLINOSITOL CERAMIDE SYNTHASE"/>
    <property type="match status" value="1"/>
</dbReference>
<name>A0A7H9DP14_9FLAO</name>
<dbReference type="Gene3D" id="3.90.550.20">
    <property type="match status" value="1"/>
</dbReference>
<protein>
    <recommendedName>
        <fullName evidence="3">Mannosyltransferase OCH1 and related enzymes</fullName>
    </recommendedName>
</protein>
<organism evidence="1 2">
    <name type="scientific">Empedobacter falsenii</name>
    <dbReference type="NCBI Taxonomy" id="343874"/>
    <lineage>
        <taxon>Bacteria</taxon>
        <taxon>Pseudomonadati</taxon>
        <taxon>Bacteroidota</taxon>
        <taxon>Flavobacteriia</taxon>
        <taxon>Flavobacteriales</taxon>
        <taxon>Weeksellaceae</taxon>
        <taxon>Empedobacter</taxon>
    </lineage>
</organism>
<dbReference type="GO" id="GO:0000030">
    <property type="term" value="F:mannosyltransferase activity"/>
    <property type="evidence" value="ECO:0007669"/>
    <property type="project" value="TreeGrafter"/>
</dbReference>
<dbReference type="Proteomes" id="UP000510643">
    <property type="component" value="Chromosome"/>
</dbReference>
<dbReference type="InterPro" id="IPR008441">
    <property type="entry name" value="AfumC-like_glycosyl_Trfase"/>
</dbReference>
<dbReference type="AlphaFoldDB" id="A0A7H9DP14"/>
<dbReference type="PANTHER" id="PTHR32385:SF15">
    <property type="entry name" value="INOSITOL PHOSPHOCERAMIDE MANNOSYLTRANSFERASE 1"/>
    <property type="match status" value="1"/>
</dbReference>
<dbReference type="InterPro" id="IPR029044">
    <property type="entry name" value="Nucleotide-diphossugar_trans"/>
</dbReference>